<reference evidence="1" key="2">
    <citation type="submission" date="2022-01" db="EMBL/GenBank/DDBJ databases">
        <authorList>
            <person name="Yamashiro T."/>
            <person name="Shiraishi A."/>
            <person name="Satake H."/>
            <person name="Nakayama K."/>
        </authorList>
    </citation>
    <scope>NUCLEOTIDE SEQUENCE</scope>
</reference>
<evidence type="ECO:0000313" key="2">
    <source>
        <dbReference type="Proteomes" id="UP001151760"/>
    </source>
</evidence>
<name>A0ABQ5H9N5_9ASTR</name>
<gene>
    <name evidence="1" type="ORF">Tco_1058289</name>
</gene>
<proteinExistence type="predicted"/>
<dbReference type="EMBL" id="BQNB010019308">
    <property type="protein sequence ID" value="GJT83947.1"/>
    <property type="molecule type" value="Genomic_DNA"/>
</dbReference>
<comment type="caution">
    <text evidence="1">The sequence shown here is derived from an EMBL/GenBank/DDBJ whole genome shotgun (WGS) entry which is preliminary data.</text>
</comment>
<protein>
    <submittedName>
        <fullName evidence="1">Uncharacterized protein</fullName>
    </submittedName>
</protein>
<accession>A0ABQ5H9N5</accession>
<dbReference type="Proteomes" id="UP001151760">
    <property type="component" value="Unassembled WGS sequence"/>
</dbReference>
<sequence>MSEHRTSYTVFRKRHPVCLWEEAPSYGWLPTIPVPAEDLRDPIEIRVDIVHLEPVVAVAFPAAGRGETQAQHK</sequence>
<evidence type="ECO:0000313" key="1">
    <source>
        <dbReference type="EMBL" id="GJT83947.1"/>
    </source>
</evidence>
<reference evidence="1" key="1">
    <citation type="journal article" date="2022" name="Int. J. Mol. Sci.">
        <title>Draft Genome of Tanacetum Coccineum: Genomic Comparison of Closely Related Tanacetum-Family Plants.</title>
        <authorList>
            <person name="Yamashiro T."/>
            <person name="Shiraishi A."/>
            <person name="Nakayama K."/>
            <person name="Satake H."/>
        </authorList>
    </citation>
    <scope>NUCLEOTIDE SEQUENCE</scope>
</reference>
<organism evidence="1 2">
    <name type="scientific">Tanacetum coccineum</name>
    <dbReference type="NCBI Taxonomy" id="301880"/>
    <lineage>
        <taxon>Eukaryota</taxon>
        <taxon>Viridiplantae</taxon>
        <taxon>Streptophyta</taxon>
        <taxon>Embryophyta</taxon>
        <taxon>Tracheophyta</taxon>
        <taxon>Spermatophyta</taxon>
        <taxon>Magnoliopsida</taxon>
        <taxon>eudicotyledons</taxon>
        <taxon>Gunneridae</taxon>
        <taxon>Pentapetalae</taxon>
        <taxon>asterids</taxon>
        <taxon>campanulids</taxon>
        <taxon>Asterales</taxon>
        <taxon>Asteraceae</taxon>
        <taxon>Asteroideae</taxon>
        <taxon>Anthemideae</taxon>
        <taxon>Anthemidinae</taxon>
        <taxon>Tanacetum</taxon>
    </lineage>
</organism>
<keyword evidence="2" id="KW-1185">Reference proteome</keyword>